<dbReference type="EMBL" id="BAAAYK010000045">
    <property type="protein sequence ID" value="GAA3366747.1"/>
    <property type="molecule type" value="Genomic_DNA"/>
</dbReference>
<dbReference type="RefSeq" id="WP_344931622.1">
    <property type="nucleotide sequence ID" value="NZ_BAAAYK010000045.1"/>
</dbReference>
<sequence>MALTVILSTVNSGPNFSLFDVGATFASKIALGSGEFQQQHAGRCYISAGLVLFVITFAVNALARWIESASGKGKS</sequence>
<comment type="caution">
    <text evidence="2">The sequence shown here is derived from an EMBL/GenBank/DDBJ whole genome shotgun (WGS) entry which is preliminary data.</text>
</comment>
<name>A0ABP6S310_9PSEU</name>
<accession>A0ABP6S310</accession>
<keyword evidence="3" id="KW-1185">Reference proteome</keyword>
<feature type="transmembrane region" description="Helical" evidence="1">
    <location>
        <begin position="45"/>
        <end position="66"/>
    </location>
</feature>
<protein>
    <submittedName>
        <fullName evidence="2">Uncharacterized protein</fullName>
    </submittedName>
</protein>
<evidence type="ECO:0000313" key="2">
    <source>
        <dbReference type="EMBL" id="GAA3366747.1"/>
    </source>
</evidence>
<evidence type="ECO:0000256" key="1">
    <source>
        <dbReference type="SAM" id="Phobius"/>
    </source>
</evidence>
<evidence type="ECO:0000313" key="3">
    <source>
        <dbReference type="Proteomes" id="UP001500483"/>
    </source>
</evidence>
<dbReference type="Proteomes" id="UP001500483">
    <property type="component" value="Unassembled WGS sequence"/>
</dbReference>
<keyword evidence="1" id="KW-1133">Transmembrane helix</keyword>
<organism evidence="2 3">
    <name type="scientific">Saccharopolyspora gregorii</name>
    <dbReference type="NCBI Taxonomy" id="33914"/>
    <lineage>
        <taxon>Bacteria</taxon>
        <taxon>Bacillati</taxon>
        <taxon>Actinomycetota</taxon>
        <taxon>Actinomycetes</taxon>
        <taxon>Pseudonocardiales</taxon>
        <taxon>Pseudonocardiaceae</taxon>
        <taxon>Saccharopolyspora</taxon>
    </lineage>
</organism>
<gene>
    <name evidence="2" type="ORF">GCM10020366_71450</name>
</gene>
<keyword evidence="1" id="KW-0472">Membrane</keyword>
<reference evidence="3" key="1">
    <citation type="journal article" date="2019" name="Int. J. Syst. Evol. Microbiol.">
        <title>The Global Catalogue of Microorganisms (GCM) 10K type strain sequencing project: providing services to taxonomists for standard genome sequencing and annotation.</title>
        <authorList>
            <consortium name="The Broad Institute Genomics Platform"/>
            <consortium name="The Broad Institute Genome Sequencing Center for Infectious Disease"/>
            <person name="Wu L."/>
            <person name="Ma J."/>
        </authorList>
    </citation>
    <scope>NUCLEOTIDE SEQUENCE [LARGE SCALE GENOMIC DNA]</scope>
    <source>
        <strain evidence="3">JCM 9687</strain>
    </source>
</reference>
<proteinExistence type="predicted"/>
<keyword evidence="1" id="KW-0812">Transmembrane</keyword>